<evidence type="ECO:0000256" key="3">
    <source>
        <dbReference type="ARBA" id="ARBA00022833"/>
    </source>
</evidence>
<dbReference type="PANTHER" id="PTHR42683">
    <property type="entry name" value="ALDEHYDE REDUCTASE"/>
    <property type="match status" value="1"/>
</dbReference>
<dbReference type="CDD" id="cd05283">
    <property type="entry name" value="CAD1"/>
    <property type="match status" value="1"/>
</dbReference>
<evidence type="ECO:0000256" key="4">
    <source>
        <dbReference type="ARBA" id="ARBA00023002"/>
    </source>
</evidence>
<dbReference type="InterPro" id="IPR013149">
    <property type="entry name" value="ADH-like_C"/>
</dbReference>
<dbReference type="AlphaFoldDB" id="A0A8H7VBE3"/>
<dbReference type="Proteomes" id="UP000603453">
    <property type="component" value="Unassembled WGS sequence"/>
</dbReference>
<keyword evidence="3 5" id="KW-0862">Zinc</keyword>
<dbReference type="FunFam" id="3.40.50.720:FF:000022">
    <property type="entry name" value="Cinnamyl alcohol dehydrogenase"/>
    <property type="match status" value="1"/>
</dbReference>
<dbReference type="InterPro" id="IPR020843">
    <property type="entry name" value="ER"/>
</dbReference>
<dbReference type="EMBL" id="JAEPRD010000020">
    <property type="protein sequence ID" value="KAG2208224.1"/>
    <property type="molecule type" value="Genomic_DNA"/>
</dbReference>
<accession>A0A8H7VBE3</accession>
<comment type="similarity">
    <text evidence="5">Belongs to the zinc-containing alcohol dehydrogenase family.</text>
</comment>
<dbReference type="Pfam" id="PF00107">
    <property type="entry name" value="ADH_zinc_N"/>
    <property type="match status" value="1"/>
</dbReference>
<reference evidence="7" key="1">
    <citation type="submission" date="2020-12" db="EMBL/GenBank/DDBJ databases">
        <title>Metabolic potential, ecology and presence of endohyphal bacteria is reflected in genomic diversity of Mucoromycotina.</title>
        <authorList>
            <person name="Muszewska A."/>
            <person name="Okrasinska A."/>
            <person name="Steczkiewicz K."/>
            <person name="Drgas O."/>
            <person name="Orlowska M."/>
            <person name="Perlinska-Lenart U."/>
            <person name="Aleksandrzak-Piekarczyk T."/>
            <person name="Szatraj K."/>
            <person name="Zielenkiewicz U."/>
            <person name="Pilsyk S."/>
            <person name="Malc E."/>
            <person name="Mieczkowski P."/>
            <person name="Kruszewska J.S."/>
            <person name="Biernat P."/>
            <person name="Pawlowska J."/>
        </authorList>
    </citation>
    <scope>NUCLEOTIDE SEQUENCE</scope>
    <source>
        <strain evidence="7">WA0000017839</strain>
    </source>
</reference>
<evidence type="ECO:0000256" key="2">
    <source>
        <dbReference type="ARBA" id="ARBA00022723"/>
    </source>
</evidence>
<dbReference type="InterPro" id="IPR013154">
    <property type="entry name" value="ADH-like_N"/>
</dbReference>
<evidence type="ECO:0000259" key="6">
    <source>
        <dbReference type="SMART" id="SM00829"/>
    </source>
</evidence>
<keyword evidence="4" id="KW-0560">Oxidoreductase</keyword>
<comment type="caution">
    <text evidence="7">The sequence shown here is derived from an EMBL/GenBank/DDBJ whole genome shotgun (WGS) entry which is preliminary data.</text>
</comment>
<dbReference type="PROSITE" id="PS00059">
    <property type="entry name" value="ADH_ZINC"/>
    <property type="match status" value="1"/>
</dbReference>
<evidence type="ECO:0000256" key="1">
    <source>
        <dbReference type="ARBA" id="ARBA00001947"/>
    </source>
</evidence>
<keyword evidence="2 5" id="KW-0479">Metal-binding</keyword>
<protein>
    <recommendedName>
        <fullName evidence="6">Enoyl reductase (ER) domain-containing protein</fullName>
    </recommendedName>
</protein>
<evidence type="ECO:0000313" key="7">
    <source>
        <dbReference type="EMBL" id="KAG2208224.1"/>
    </source>
</evidence>
<dbReference type="SUPFAM" id="SSF51735">
    <property type="entry name" value="NAD(P)-binding Rossmann-fold domains"/>
    <property type="match status" value="1"/>
</dbReference>
<name>A0A8H7VBE3_9FUNG</name>
<dbReference type="Gene3D" id="3.90.180.10">
    <property type="entry name" value="Medium-chain alcohol dehydrogenases, catalytic domain"/>
    <property type="match status" value="1"/>
</dbReference>
<dbReference type="InterPro" id="IPR011032">
    <property type="entry name" value="GroES-like_sf"/>
</dbReference>
<dbReference type="InterPro" id="IPR036291">
    <property type="entry name" value="NAD(P)-bd_dom_sf"/>
</dbReference>
<dbReference type="InterPro" id="IPR002328">
    <property type="entry name" value="ADH_Zn_CS"/>
</dbReference>
<dbReference type="InterPro" id="IPR047109">
    <property type="entry name" value="CAD-like"/>
</dbReference>
<proteinExistence type="inferred from homology"/>
<comment type="cofactor">
    <cofactor evidence="1 5">
        <name>Zn(2+)</name>
        <dbReference type="ChEBI" id="CHEBI:29105"/>
    </cofactor>
</comment>
<keyword evidence="8" id="KW-1185">Reference proteome</keyword>
<dbReference type="Gene3D" id="3.40.50.720">
    <property type="entry name" value="NAD(P)-binding Rossmann-like Domain"/>
    <property type="match status" value="1"/>
</dbReference>
<feature type="domain" description="Enoyl reductase (ER)" evidence="6">
    <location>
        <begin position="19"/>
        <end position="352"/>
    </location>
</feature>
<dbReference type="SUPFAM" id="SSF50129">
    <property type="entry name" value="GroES-like"/>
    <property type="match status" value="1"/>
</dbReference>
<dbReference type="Pfam" id="PF08240">
    <property type="entry name" value="ADH_N"/>
    <property type="match status" value="1"/>
</dbReference>
<dbReference type="OrthoDB" id="1879366at2759"/>
<sequence>MSSSETFVGYAGLQSFVLDDASTHLQPMTFEPRPLESDEIEIEVSACGICGSDIHQLTNGWNRATFPIIPGHEFIGKVTAVGSGVKQHELGDRVGVSPVCRSCGDCEQCNQSRGQFCPSKVTTYNGSFKGHKTFGGYANKVRVQAKWAIAIPDNIRDIDAPLLCAGITTYLPFKNHNIGKDTTVGILGIGGLGHLAIQWARAKQCKKVLAISTSDRKRQDAMELGATDFMILNKDGTYDAQYQKSVDVLLVCGSGKDTNWTNLVELVKVAGKLVLIDLPEKPLVIESSAVVYNSVSICGTFVGDQDDLKEMLDFASETGVRPWVTTVDNTLDGVNGGVKDLINGKGHYRIVIDGVGRQKD</sequence>
<dbReference type="SMART" id="SM00829">
    <property type="entry name" value="PKS_ER"/>
    <property type="match status" value="1"/>
</dbReference>
<dbReference type="GO" id="GO:0016616">
    <property type="term" value="F:oxidoreductase activity, acting on the CH-OH group of donors, NAD or NADP as acceptor"/>
    <property type="evidence" value="ECO:0007669"/>
    <property type="project" value="InterPro"/>
</dbReference>
<evidence type="ECO:0000256" key="5">
    <source>
        <dbReference type="RuleBase" id="RU361277"/>
    </source>
</evidence>
<organism evidence="7 8">
    <name type="scientific">Mucor saturninus</name>
    <dbReference type="NCBI Taxonomy" id="64648"/>
    <lineage>
        <taxon>Eukaryota</taxon>
        <taxon>Fungi</taxon>
        <taxon>Fungi incertae sedis</taxon>
        <taxon>Mucoromycota</taxon>
        <taxon>Mucoromycotina</taxon>
        <taxon>Mucoromycetes</taxon>
        <taxon>Mucorales</taxon>
        <taxon>Mucorineae</taxon>
        <taxon>Mucoraceae</taxon>
        <taxon>Mucor</taxon>
    </lineage>
</organism>
<gene>
    <name evidence="7" type="ORF">INT47_006079</name>
</gene>
<dbReference type="GO" id="GO:0008270">
    <property type="term" value="F:zinc ion binding"/>
    <property type="evidence" value="ECO:0007669"/>
    <property type="project" value="InterPro"/>
</dbReference>
<evidence type="ECO:0000313" key="8">
    <source>
        <dbReference type="Proteomes" id="UP000603453"/>
    </source>
</evidence>